<reference evidence="2 3" key="1">
    <citation type="journal article" date="2013" name="Genome Announc.">
        <title>Draft Genome Sequence of Streptomyces viridochromogenes Strain Tu57, Producer of Avilamycin.</title>
        <authorList>
            <person name="Gruning B.A."/>
            <person name="Erxleben A."/>
            <person name="Hahnlein A."/>
            <person name="Gunther S."/>
        </authorList>
    </citation>
    <scope>NUCLEOTIDE SEQUENCE [LARGE SCALE GENOMIC DNA]</scope>
    <source>
        <strain evidence="2 3">Tue57</strain>
    </source>
</reference>
<protein>
    <submittedName>
        <fullName evidence="2">Putative Polyprenyl synthetase</fullName>
    </submittedName>
</protein>
<dbReference type="Proteomes" id="UP000011205">
    <property type="component" value="Unassembled WGS sequence"/>
</dbReference>
<dbReference type="EMBL" id="AMLP01000003">
    <property type="protein sequence ID" value="ELS58969.1"/>
    <property type="molecule type" value="Genomic_DNA"/>
</dbReference>
<gene>
    <name evidence="2" type="ORF">STVIR_0067</name>
</gene>
<organism evidence="2 3">
    <name type="scientific">Streptomyces viridochromogenes Tue57</name>
    <dbReference type="NCBI Taxonomy" id="1160705"/>
    <lineage>
        <taxon>Bacteria</taxon>
        <taxon>Bacillati</taxon>
        <taxon>Actinomycetota</taxon>
        <taxon>Actinomycetes</taxon>
        <taxon>Kitasatosporales</taxon>
        <taxon>Streptomycetaceae</taxon>
        <taxon>Streptomyces</taxon>
    </lineage>
</organism>
<evidence type="ECO:0000256" key="1">
    <source>
        <dbReference type="SAM" id="MobiDB-lite"/>
    </source>
</evidence>
<dbReference type="AlphaFoldDB" id="L8PSB3"/>
<accession>L8PSB3</accession>
<comment type="caution">
    <text evidence="2">The sequence shown here is derived from an EMBL/GenBank/DDBJ whole genome shotgun (WGS) entry which is preliminary data.</text>
</comment>
<sequence length="46" mass="4923">MGNCQGGQGVTGQDSGARPVRRPHRLATPTEFVFVDHVVVHNPVVV</sequence>
<proteinExistence type="predicted"/>
<name>L8PSB3_STRVR</name>
<feature type="compositionally biased region" description="Gly residues" evidence="1">
    <location>
        <begin position="1"/>
        <end position="10"/>
    </location>
</feature>
<feature type="region of interest" description="Disordered" evidence="1">
    <location>
        <begin position="1"/>
        <end position="24"/>
    </location>
</feature>
<evidence type="ECO:0000313" key="2">
    <source>
        <dbReference type="EMBL" id="ELS58969.1"/>
    </source>
</evidence>
<dbReference type="PATRIC" id="fig|1160705.3.peg.66"/>
<evidence type="ECO:0000313" key="3">
    <source>
        <dbReference type="Proteomes" id="UP000011205"/>
    </source>
</evidence>